<feature type="binding site" evidence="9">
    <location>
        <position position="307"/>
    </location>
    <ligand>
        <name>Zn(2+)</name>
        <dbReference type="ChEBI" id="CHEBI:29105"/>
        <label>2</label>
    </ligand>
</feature>
<dbReference type="GeneID" id="35595971"/>
<dbReference type="GO" id="GO:0046872">
    <property type="term" value="F:metal ion binding"/>
    <property type="evidence" value="ECO:0007669"/>
    <property type="project" value="UniProtKB-KW"/>
</dbReference>
<reference evidence="13 14" key="1">
    <citation type="submission" date="2016-03" db="EMBL/GenBank/DDBJ databases">
        <authorList>
            <person name="Ploux O."/>
        </authorList>
    </citation>
    <scope>NUCLEOTIDE SEQUENCE [LARGE SCALE GENOMIC DNA]</scope>
    <source>
        <strain evidence="13 14">URUG2</strain>
    </source>
</reference>
<feature type="binding site" evidence="9">
    <location>
        <position position="32"/>
    </location>
    <ligand>
        <name>Mg(2+)</name>
        <dbReference type="ChEBI" id="CHEBI:18420"/>
    </ligand>
</feature>
<evidence type="ECO:0000256" key="10">
    <source>
        <dbReference type="RuleBase" id="RU003946"/>
    </source>
</evidence>
<dbReference type="GO" id="GO:0000329">
    <property type="term" value="C:fungal-type vacuole membrane"/>
    <property type="evidence" value="ECO:0007669"/>
    <property type="project" value="TreeGrafter"/>
</dbReference>
<feature type="binding site" evidence="9">
    <location>
        <position position="32"/>
    </location>
    <ligand>
        <name>Zn(2+)</name>
        <dbReference type="ChEBI" id="CHEBI:29105"/>
        <label>2</label>
    </ligand>
</feature>
<dbReference type="InterPro" id="IPR042085">
    <property type="entry name" value="Ap_crown"/>
</dbReference>
<protein>
    <recommendedName>
        <fullName evidence="2 11">Alkaline phosphatase</fullName>
        <ecNumber evidence="2 11">3.1.3.1</ecNumber>
    </recommendedName>
</protein>
<evidence type="ECO:0000256" key="11">
    <source>
        <dbReference type="RuleBase" id="RU003947"/>
    </source>
</evidence>
<keyword evidence="3" id="KW-0597">Phosphoprotein</keyword>
<keyword evidence="12" id="KW-0732">Signal</keyword>
<dbReference type="Proteomes" id="UP000225277">
    <property type="component" value="Unassembled WGS sequence"/>
</dbReference>
<feature type="binding site" evidence="9">
    <location>
        <position position="146"/>
    </location>
    <ligand>
        <name>Mg(2+)</name>
        <dbReference type="ChEBI" id="CHEBI:18420"/>
    </ligand>
</feature>
<dbReference type="STRING" id="112498.A0A2D3UN47"/>
<dbReference type="PANTHER" id="PTHR11596">
    <property type="entry name" value="ALKALINE PHOSPHATASE"/>
    <property type="match status" value="1"/>
</dbReference>
<dbReference type="EMBL" id="FJUY01000001">
    <property type="protein sequence ID" value="CZT14628.1"/>
    <property type="molecule type" value="Genomic_DNA"/>
</dbReference>
<organism evidence="13 14">
    <name type="scientific">Ramularia collo-cygni</name>
    <dbReference type="NCBI Taxonomy" id="112498"/>
    <lineage>
        <taxon>Eukaryota</taxon>
        <taxon>Fungi</taxon>
        <taxon>Dikarya</taxon>
        <taxon>Ascomycota</taxon>
        <taxon>Pezizomycotina</taxon>
        <taxon>Dothideomycetes</taxon>
        <taxon>Dothideomycetidae</taxon>
        <taxon>Mycosphaerellales</taxon>
        <taxon>Mycosphaerellaceae</taxon>
        <taxon>Ramularia</taxon>
    </lineage>
</organism>
<dbReference type="GO" id="GO:0004035">
    <property type="term" value="F:alkaline phosphatase activity"/>
    <property type="evidence" value="ECO:0007669"/>
    <property type="project" value="UniProtKB-EC"/>
</dbReference>
<feature type="binding site" evidence="9">
    <location>
        <position position="345"/>
    </location>
    <ligand>
        <name>Zn(2+)</name>
        <dbReference type="ChEBI" id="CHEBI:29105"/>
        <label>2</label>
    </ligand>
</feature>
<dbReference type="OrthoDB" id="7392499at2759"/>
<evidence type="ECO:0000256" key="3">
    <source>
        <dbReference type="ARBA" id="ARBA00022553"/>
    </source>
</evidence>
<dbReference type="InterPro" id="IPR001952">
    <property type="entry name" value="Alkaline_phosphatase"/>
</dbReference>
<keyword evidence="4 9" id="KW-0479">Metal-binding</keyword>
<dbReference type="PRINTS" id="PR00113">
    <property type="entry name" value="ALKPHPHTASE"/>
</dbReference>
<comment type="similarity">
    <text evidence="1 10">Belongs to the alkaline phosphatase family.</text>
</comment>
<dbReference type="InterPro" id="IPR017850">
    <property type="entry name" value="Alkaline_phosphatase_core_sf"/>
</dbReference>
<dbReference type="SMART" id="SM00098">
    <property type="entry name" value="alkPPc"/>
    <property type="match status" value="1"/>
</dbReference>
<dbReference type="SUPFAM" id="SSF53649">
    <property type="entry name" value="Alkaline phosphatase-like"/>
    <property type="match status" value="1"/>
</dbReference>
<keyword evidence="6 9" id="KW-0862">Zinc</keyword>
<feature type="binding site" evidence="9">
    <location>
        <position position="437"/>
    </location>
    <ligand>
        <name>Zn(2+)</name>
        <dbReference type="ChEBI" id="CHEBI:29105"/>
        <label>2</label>
    </ligand>
</feature>
<feature type="binding site" evidence="9">
    <location>
        <position position="144"/>
    </location>
    <ligand>
        <name>Mg(2+)</name>
        <dbReference type="ChEBI" id="CHEBI:18420"/>
    </ligand>
</feature>
<feature type="binding site" evidence="9">
    <location>
        <position position="303"/>
    </location>
    <ligand>
        <name>Zn(2+)</name>
        <dbReference type="ChEBI" id="CHEBI:29105"/>
        <label>2</label>
    </ligand>
</feature>
<dbReference type="AlphaFoldDB" id="A0A2D3UN47"/>
<feature type="binding site" evidence="9">
    <location>
        <position position="298"/>
    </location>
    <ligand>
        <name>Mg(2+)</name>
        <dbReference type="ChEBI" id="CHEBI:18420"/>
    </ligand>
</feature>
<dbReference type="Gene3D" id="1.10.1200.140">
    <property type="entry name" value="Alkaline phosphatase, crown domain"/>
    <property type="match status" value="1"/>
</dbReference>
<evidence type="ECO:0000313" key="14">
    <source>
        <dbReference type="Proteomes" id="UP000225277"/>
    </source>
</evidence>
<evidence type="ECO:0000256" key="2">
    <source>
        <dbReference type="ARBA" id="ARBA00012647"/>
    </source>
</evidence>
<dbReference type="PANTHER" id="PTHR11596:SF5">
    <property type="entry name" value="ALKALINE PHOSPHATASE"/>
    <property type="match status" value="1"/>
</dbReference>
<feature type="binding site" evidence="9">
    <location>
        <position position="346"/>
    </location>
    <ligand>
        <name>Zn(2+)</name>
        <dbReference type="ChEBI" id="CHEBI:29105"/>
        <label>2</label>
    </ligand>
</feature>
<evidence type="ECO:0000256" key="6">
    <source>
        <dbReference type="ARBA" id="ARBA00022833"/>
    </source>
</evidence>
<evidence type="ECO:0000256" key="8">
    <source>
        <dbReference type="PIRSR" id="PIRSR601952-1"/>
    </source>
</evidence>
<accession>A0A2D3UN47</accession>
<comment type="cofactor">
    <cofactor evidence="9">
        <name>Zn(2+)</name>
        <dbReference type="ChEBI" id="CHEBI:29105"/>
    </cofactor>
    <text evidence="9">Binds 2 Zn(2+) ions.</text>
</comment>
<dbReference type="EC" id="3.1.3.1" evidence="2 11"/>
<keyword evidence="14" id="KW-1185">Reference proteome</keyword>
<evidence type="ECO:0000256" key="9">
    <source>
        <dbReference type="PIRSR" id="PIRSR601952-2"/>
    </source>
</evidence>
<evidence type="ECO:0000256" key="7">
    <source>
        <dbReference type="ARBA" id="ARBA00022842"/>
    </source>
</evidence>
<evidence type="ECO:0000256" key="12">
    <source>
        <dbReference type="SAM" id="SignalP"/>
    </source>
</evidence>
<dbReference type="InterPro" id="IPR018299">
    <property type="entry name" value="Alkaline_phosphatase_AS"/>
</dbReference>
<keyword evidence="5 11" id="KW-0378">Hydrolase</keyword>
<evidence type="ECO:0000256" key="1">
    <source>
        <dbReference type="ARBA" id="ARBA00005984"/>
    </source>
</evidence>
<dbReference type="PROSITE" id="PS00123">
    <property type="entry name" value="ALKALINE_PHOSPHATASE"/>
    <property type="match status" value="1"/>
</dbReference>
<feature type="signal peptide" evidence="12">
    <location>
        <begin position="1"/>
        <end position="19"/>
    </location>
</feature>
<sequence>MWSTGLLVAAAAYASTAFAVSRPKNFIFIVPDGMSPASQTLARTYLNALSSGMGIDQLVRFSVITWEEVTLLIQFQPIGNTRTHSANNLVTDSAAAGTALATGFKTDNGALGVLPDGQPVGSIMEAAKMDGYLTALVVTSIINHATPAAYSSHSVSRNALPQIAEQQIGYSHPLNQSVDILLGGGRCYFMPSSNEDSCREDDIDLFKYAEERGYYVAQDRDAFDRLEKGKGSIQLPYIGLFNDGDLVYDIDRKQQPESEREPSLSEMTSTALESLKRGVECRGRKCPKDKKGYFMMIESSRIDHSSHAHDGAAHLGDVLEYNRVMDLVKAWIDSNPDTMMISVADHETGGLTLPSGYNVGVLAGPSQSVEHLTARWEEFTGSDRRGFLTSDILPAYGITGATDAEISALLSAGEEFGQTLADTLNSRSGLEWSTGGHSGVDTTLFGYAKGKMGEELKVALAGNHDNVELPRFIEDLMRLDMDKVTRELRAKGTDWIP</sequence>
<evidence type="ECO:0000256" key="5">
    <source>
        <dbReference type="ARBA" id="ARBA00022801"/>
    </source>
</evidence>
<comment type="cofactor">
    <cofactor evidence="9">
        <name>Mg(2+)</name>
        <dbReference type="ChEBI" id="CHEBI:18420"/>
    </cofactor>
    <text evidence="9">Binds 1 Mg(2+) ion.</text>
</comment>
<comment type="catalytic activity">
    <reaction evidence="11">
        <text>a phosphate monoester + H2O = an alcohol + phosphate</text>
        <dbReference type="Rhea" id="RHEA:15017"/>
        <dbReference type="ChEBI" id="CHEBI:15377"/>
        <dbReference type="ChEBI" id="CHEBI:30879"/>
        <dbReference type="ChEBI" id="CHEBI:43474"/>
        <dbReference type="ChEBI" id="CHEBI:67140"/>
        <dbReference type="EC" id="3.1.3.1"/>
    </reaction>
</comment>
<dbReference type="Pfam" id="PF00245">
    <property type="entry name" value="Alk_phosphatase"/>
    <property type="match status" value="1"/>
</dbReference>
<dbReference type="Gene3D" id="3.40.720.10">
    <property type="entry name" value="Alkaline Phosphatase, subunit A"/>
    <property type="match status" value="1"/>
</dbReference>
<keyword evidence="7 9" id="KW-0460">Magnesium</keyword>
<proteinExistence type="inferred from homology"/>
<name>A0A2D3UN47_9PEZI</name>
<dbReference type="RefSeq" id="XP_023621525.1">
    <property type="nucleotide sequence ID" value="XM_023765757.1"/>
</dbReference>
<dbReference type="CDD" id="cd16012">
    <property type="entry name" value="ALP"/>
    <property type="match status" value="1"/>
</dbReference>
<evidence type="ECO:0000313" key="13">
    <source>
        <dbReference type="EMBL" id="CZT14628.1"/>
    </source>
</evidence>
<evidence type="ECO:0000256" key="4">
    <source>
        <dbReference type="ARBA" id="ARBA00022723"/>
    </source>
</evidence>
<feature type="chain" id="PRO_5013837523" description="Alkaline phosphatase" evidence="12">
    <location>
        <begin position="20"/>
        <end position="497"/>
    </location>
</feature>
<feature type="active site" description="Phosphoserine intermediate" evidence="8">
    <location>
        <position position="93"/>
    </location>
</feature>
<gene>
    <name evidence="13" type="ORF">RCC_00600</name>
</gene>